<dbReference type="GO" id="GO:0043138">
    <property type="term" value="F:3'-5' DNA helicase activity"/>
    <property type="evidence" value="ECO:0007669"/>
    <property type="project" value="TreeGrafter"/>
</dbReference>
<dbReference type="InterPro" id="IPR011528">
    <property type="entry name" value="NERD"/>
</dbReference>
<dbReference type="GO" id="GO:0005524">
    <property type="term" value="F:ATP binding"/>
    <property type="evidence" value="ECO:0007669"/>
    <property type="project" value="InterPro"/>
</dbReference>
<keyword evidence="4" id="KW-1185">Reference proteome</keyword>
<dbReference type="PANTHER" id="PTHR11070">
    <property type="entry name" value="UVRD / RECB / PCRA DNA HELICASE FAMILY MEMBER"/>
    <property type="match status" value="1"/>
</dbReference>
<dbReference type="Proteomes" id="UP000249799">
    <property type="component" value="Chromosome"/>
</dbReference>
<dbReference type="Gene3D" id="3.40.50.300">
    <property type="entry name" value="P-loop containing nucleotide triphosphate hydrolases"/>
    <property type="match status" value="2"/>
</dbReference>
<gene>
    <name evidence="3" type="ORF">DN745_00345</name>
</gene>
<dbReference type="GO" id="GO:0000725">
    <property type="term" value="P:recombinational repair"/>
    <property type="evidence" value="ECO:0007669"/>
    <property type="project" value="TreeGrafter"/>
</dbReference>
<sequence>MAIMIPDVPPSKKGSVHSENEFWTELKLQLSDAFYVYHGLPYLTAEARQGEVDFLVLHREYGLLNVECKGGGVKREDNGRWYRKDEYGRPKRLNRSPMEQAADQLRAIVKGLCDPLRRNLEEHFRDFPVLYGWALAFPLSQRDDLNLPLDLQPEIVIDSNDIALDLEAKVVEAFRFHARKLGGKPPVLSPEQFEIFRSVVSPEVALEETTAGRIALDKRAMRRLSKEQARGVENVLENRRLRVRGGAGTGKTVMALHAAKKLAEQGKRVLITCFNIKLADFIASTTQGWSQLKGTVDVHHFHQLCAQAGDDIQGGLNYPKPGASAAEQAEFWNETAPFAVFRAVDSDKFSMGPWDAILVDEAQDFLPIWWEVLEGCLQDETSSMAIFYDERQNIFDKDTAIPEWGLVYALKENFRNTKEILRAIEPLCEETLVSHPECIEGKVPSVYQQGSPSKTRERVGELLAKLVDRQNIKYQQIAILTPRSPRNSSLEGARELGGVPIVHVVDEWQSGVLHSSISGFKGLEADIVILVDIDPSDPRCSVNARYVAASRAKHRLHVFEKGNWLTPH</sequence>
<feature type="domain" description="NERD" evidence="1">
    <location>
        <begin position="19"/>
        <end position="116"/>
    </location>
</feature>
<dbReference type="Pfam" id="PF13245">
    <property type="entry name" value="AAA_19"/>
    <property type="match status" value="1"/>
</dbReference>
<dbReference type="SUPFAM" id="SSF52540">
    <property type="entry name" value="P-loop containing nucleoside triphosphate hydrolases"/>
    <property type="match status" value="1"/>
</dbReference>
<dbReference type="RefSeq" id="WP_111331091.1">
    <property type="nucleotide sequence ID" value="NZ_CP030032.1"/>
</dbReference>
<evidence type="ECO:0000259" key="1">
    <source>
        <dbReference type="Pfam" id="PF08378"/>
    </source>
</evidence>
<organism evidence="3 4">
    <name type="scientific">Bradymonas sediminis</name>
    <dbReference type="NCBI Taxonomy" id="1548548"/>
    <lineage>
        <taxon>Bacteria</taxon>
        <taxon>Deltaproteobacteria</taxon>
        <taxon>Bradymonadales</taxon>
        <taxon>Bradymonadaceae</taxon>
        <taxon>Bradymonas</taxon>
    </lineage>
</organism>
<dbReference type="GO" id="GO:0003677">
    <property type="term" value="F:DNA binding"/>
    <property type="evidence" value="ECO:0007669"/>
    <property type="project" value="InterPro"/>
</dbReference>
<accession>A0A2Z4FG37</accession>
<dbReference type="Pfam" id="PF13538">
    <property type="entry name" value="UvrD_C_2"/>
    <property type="match status" value="1"/>
</dbReference>
<proteinExistence type="predicted"/>
<dbReference type="EMBL" id="CP030032">
    <property type="protein sequence ID" value="AWV87859.1"/>
    <property type="molecule type" value="Genomic_DNA"/>
</dbReference>
<dbReference type="InterPro" id="IPR027417">
    <property type="entry name" value="P-loop_NTPase"/>
</dbReference>
<dbReference type="InterPro" id="IPR000212">
    <property type="entry name" value="DNA_helicase_UvrD/REP"/>
</dbReference>
<dbReference type="AlphaFoldDB" id="A0A2Z4FG37"/>
<dbReference type="Pfam" id="PF08378">
    <property type="entry name" value="NERD"/>
    <property type="match status" value="1"/>
</dbReference>
<evidence type="ECO:0000313" key="3">
    <source>
        <dbReference type="EMBL" id="AWV87859.1"/>
    </source>
</evidence>
<dbReference type="KEGG" id="bsed:DN745_00345"/>
<evidence type="ECO:0000259" key="2">
    <source>
        <dbReference type="Pfam" id="PF13538"/>
    </source>
</evidence>
<evidence type="ECO:0000313" key="4">
    <source>
        <dbReference type="Proteomes" id="UP000249799"/>
    </source>
</evidence>
<dbReference type="OrthoDB" id="5441773at2"/>
<reference evidence="3 4" key="1">
    <citation type="submission" date="2018-06" db="EMBL/GenBank/DDBJ databases">
        <title>Lujinxingia sediminis gen. nov. sp. nov., a new facultative anaerobic member of the class Deltaproteobacteria, and proposal of Lujinxingaceae fam. nov.</title>
        <authorList>
            <person name="Guo L.-Y."/>
            <person name="Li C.-M."/>
            <person name="Wang S."/>
            <person name="Du Z.-J."/>
        </authorList>
    </citation>
    <scope>NUCLEOTIDE SEQUENCE [LARGE SCALE GENOMIC DNA]</scope>
    <source>
        <strain evidence="3 4">FA350</strain>
    </source>
</reference>
<feature type="domain" description="UvrD-like helicase C-terminal" evidence="2">
    <location>
        <begin position="515"/>
        <end position="558"/>
    </location>
</feature>
<dbReference type="PANTHER" id="PTHR11070:SF2">
    <property type="entry name" value="ATP-DEPENDENT DNA HELICASE SRS2"/>
    <property type="match status" value="1"/>
</dbReference>
<name>A0A2Z4FG37_9DELT</name>
<protein>
    <submittedName>
        <fullName evidence="3">Uncharacterized protein</fullName>
    </submittedName>
</protein>
<dbReference type="InterPro" id="IPR027785">
    <property type="entry name" value="UvrD-like_helicase_C"/>
</dbReference>